<evidence type="ECO:0000256" key="1">
    <source>
        <dbReference type="SAM" id="Phobius"/>
    </source>
</evidence>
<organism evidence="2 3">
    <name type="scientific">Acetivibrio straminisolvens JCM 21531</name>
    <dbReference type="NCBI Taxonomy" id="1294263"/>
    <lineage>
        <taxon>Bacteria</taxon>
        <taxon>Bacillati</taxon>
        <taxon>Bacillota</taxon>
        <taxon>Clostridia</taxon>
        <taxon>Eubacteriales</taxon>
        <taxon>Oscillospiraceae</taxon>
        <taxon>Acetivibrio</taxon>
    </lineage>
</organism>
<keyword evidence="1" id="KW-0812">Transmembrane</keyword>
<feature type="transmembrane region" description="Helical" evidence="1">
    <location>
        <begin position="18"/>
        <end position="37"/>
    </location>
</feature>
<name>W4V8W1_9FIRM</name>
<dbReference type="AlphaFoldDB" id="W4V8W1"/>
<accession>W4V8W1</accession>
<reference evidence="2" key="1">
    <citation type="journal article" date="2014" name="Genome Announc.">
        <title>Draft Genome Sequence of Clostridium straminisolvens Strain JCM 21531T, Isolated from a Cellulose-Degrading Bacterial Community.</title>
        <authorList>
            <person name="Yuki M."/>
            <person name="Oshima K."/>
            <person name="Suda W."/>
            <person name="Sakamoto M."/>
            <person name="Kitamura K."/>
            <person name="Iida T."/>
            <person name="Hattori M."/>
            <person name="Ohkuma M."/>
        </authorList>
    </citation>
    <scope>NUCLEOTIDE SEQUENCE [LARGE SCALE GENOMIC DNA]</scope>
    <source>
        <strain evidence="2">JCM 21531</strain>
    </source>
</reference>
<keyword evidence="1" id="KW-1133">Transmembrane helix</keyword>
<evidence type="ECO:0000313" key="3">
    <source>
        <dbReference type="Proteomes" id="UP000019109"/>
    </source>
</evidence>
<dbReference type="STRING" id="1294263.JCM21531_2770"/>
<proteinExistence type="predicted"/>
<evidence type="ECO:0000313" key="2">
    <source>
        <dbReference type="EMBL" id="GAE89263.1"/>
    </source>
</evidence>
<comment type="caution">
    <text evidence="2">The sequence shown here is derived from an EMBL/GenBank/DDBJ whole genome shotgun (WGS) entry which is preliminary data.</text>
</comment>
<keyword evidence="1" id="KW-0472">Membrane</keyword>
<keyword evidence="3" id="KW-1185">Reference proteome</keyword>
<gene>
    <name evidence="2" type="ORF">JCM21531_2770</name>
</gene>
<dbReference type="EMBL" id="BAVR01000033">
    <property type="protein sequence ID" value="GAE89263.1"/>
    <property type="molecule type" value="Genomic_DNA"/>
</dbReference>
<dbReference type="Proteomes" id="UP000019109">
    <property type="component" value="Unassembled WGS sequence"/>
</dbReference>
<protein>
    <submittedName>
        <fullName evidence="2">4-hydroxybenzoate transporter</fullName>
    </submittedName>
</protein>
<sequence>MGIVLGIISSFSNEPDNYVITMILFQLFVIPSVIAYYKVSKNSKRDITKVRSILRKRAKNIP</sequence>